<evidence type="ECO:0000256" key="2">
    <source>
        <dbReference type="SAM" id="Phobius"/>
    </source>
</evidence>
<feature type="transmembrane region" description="Helical" evidence="2">
    <location>
        <begin position="220"/>
        <end position="247"/>
    </location>
</feature>
<organism evidence="3 4">
    <name type="scientific">Haloterrigena turkmenica (strain ATCC 51198 / DSM 5511 / JCM 9101 / NCIMB 13204 / VKM B-1734 / 4k)</name>
    <name type="common">Halococcus turkmenicus</name>
    <dbReference type="NCBI Taxonomy" id="543526"/>
    <lineage>
        <taxon>Archaea</taxon>
        <taxon>Methanobacteriati</taxon>
        <taxon>Methanobacteriota</taxon>
        <taxon>Stenosarchaea group</taxon>
        <taxon>Halobacteria</taxon>
        <taxon>Halobacteriales</taxon>
        <taxon>Natrialbaceae</taxon>
        <taxon>Haloterrigena</taxon>
    </lineage>
</organism>
<dbReference type="KEGG" id="htu:Htur_2078"/>
<feature type="transmembrane region" description="Helical" evidence="2">
    <location>
        <begin position="101"/>
        <end position="122"/>
    </location>
</feature>
<keyword evidence="2" id="KW-1133">Transmembrane helix</keyword>
<keyword evidence="4" id="KW-1185">Reference proteome</keyword>
<feature type="region of interest" description="Disordered" evidence="1">
    <location>
        <begin position="257"/>
        <end position="279"/>
    </location>
</feature>
<dbReference type="eggNOG" id="ENOG502N5B3">
    <property type="taxonomic scope" value="Archaea"/>
</dbReference>
<evidence type="ECO:0000313" key="4">
    <source>
        <dbReference type="Proteomes" id="UP000001903"/>
    </source>
</evidence>
<name>D2RT81_HALTV</name>
<protein>
    <recommendedName>
        <fullName evidence="5">DUF4386 family protein</fullName>
    </recommendedName>
</protein>
<feature type="transmembrane region" description="Helical" evidence="2">
    <location>
        <begin position="158"/>
        <end position="180"/>
    </location>
</feature>
<feature type="transmembrane region" description="Helical" evidence="2">
    <location>
        <begin position="187"/>
        <end position="208"/>
    </location>
</feature>
<dbReference type="HOGENOM" id="CLU_1105191_0_0_2"/>
<dbReference type="AlphaFoldDB" id="D2RT81"/>
<feature type="transmembrane region" description="Helical" evidence="2">
    <location>
        <begin position="67"/>
        <end position="89"/>
    </location>
</feature>
<dbReference type="GeneID" id="8742678"/>
<sequence>MTAADETGLVPTESIPSSDTQLYRVGAVAAILGVAIQIGRQASDQFHPQSEPGNPPVAFADYAAHEYWVLAHLLEFLGFALIFGALLVLSWRMRVGRAAGWAVLGAAGTVMSLTLAAALQAIDGIALKLLVDRWAETSAESQELLFEGAYAVRQIEGAVLAMFVVGLGLTILVYGVALVIDDVAPNWLGMLGIAAGPLTVVLGVVLALDPFGEITGHSGSMGFLFGVGVLGNLLALLWIGLVGRYLFQSSRRQLTHPSEPRARSIEGDATQSGEIDDSV</sequence>
<reference evidence="3 4" key="1">
    <citation type="journal article" date="2010" name="Stand. Genomic Sci.">
        <title>Complete genome sequence of Haloterrigena turkmenica type strain (4k).</title>
        <authorList>
            <person name="Saunders E."/>
            <person name="Tindall B.J."/>
            <person name="Fahnrich R."/>
            <person name="Lapidus A."/>
            <person name="Copeland A."/>
            <person name="Del Rio T.G."/>
            <person name="Lucas S."/>
            <person name="Chen F."/>
            <person name="Tice H."/>
            <person name="Cheng J.F."/>
            <person name="Han C."/>
            <person name="Detter J.C."/>
            <person name="Bruce D."/>
            <person name="Goodwin L."/>
            <person name="Chain P."/>
            <person name="Pitluck S."/>
            <person name="Pati A."/>
            <person name="Ivanova N."/>
            <person name="Mavromatis K."/>
            <person name="Chen A."/>
            <person name="Palaniappan K."/>
            <person name="Land M."/>
            <person name="Hauser L."/>
            <person name="Chang Y.J."/>
            <person name="Jeffries C.D."/>
            <person name="Brettin T."/>
            <person name="Rohde M."/>
            <person name="Goker M."/>
            <person name="Bristow J."/>
            <person name="Eisen J.A."/>
            <person name="Markowitz V."/>
            <person name="Hugenholtz P."/>
            <person name="Klenk H.P."/>
            <person name="Kyrpides N.C."/>
        </authorList>
    </citation>
    <scope>NUCLEOTIDE SEQUENCE [LARGE SCALE GENOMIC DNA]</scope>
    <source>
        <strain evidence="4">ATCC 51198 / DSM 5511 / JCM 9101 / NCIMB 13204 / VKM B-1734 / 4k</strain>
    </source>
</reference>
<dbReference type="RefSeq" id="WP_012943250.1">
    <property type="nucleotide sequence ID" value="NC_013743.1"/>
</dbReference>
<dbReference type="EMBL" id="CP001860">
    <property type="protein sequence ID" value="ADB60961.1"/>
    <property type="molecule type" value="Genomic_DNA"/>
</dbReference>
<evidence type="ECO:0000313" key="3">
    <source>
        <dbReference type="EMBL" id="ADB60961.1"/>
    </source>
</evidence>
<keyword evidence="2" id="KW-0472">Membrane</keyword>
<evidence type="ECO:0008006" key="5">
    <source>
        <dbReference type="Google" id="ProtNLM"/>
    </source>
</evidence>
<gene>
    <name evidence="3" type="ordered locus">Htur_2078</name>
</gene>
<dbReference type="Proteomes" id="UP000001903">
    <property type="component" value="Chromosome"/>
</dbReference>
<accession>D2RT81</accession>
<proteinExistence type="predicted"/>
<keyword evidence="2" id="KW-0812">Transmembrane</keyword>
<evidence type="ECO:0000256" key="1">
    <source>
        <dbReference type="SAM" id="MobiDB-lite"/>
    </source>
</evidence>